<gene>
    <name evidence="1" type="ORF">PW210_001668</name>
</gene>
<sequence length="250" mass="28502">MLMTMIKSLIFIPYLLLSGCGEYINIYLDNKFPVNMNNDGNKITVYSTISPETVVLVRGTYTSNKCERSHFNASYTEVTYSSLTQQVEAERKIAKDNKNATYTVPIDGGGWCNWKLVEIEIAPLSTKYEVLVRRNMVFSLSNSEHSKIKLFATLAPVIVEEKDEQSIYYSSSIMEDEQKLSNKSDGEIYFNYKVEPKLTTTIISNDNKAIFPNGNIKILDGSSYSRIINFNEIIENSDEKAFTSFVRYID</sequence>
<accession>A0AAN3YSH6</accession>
<dbReference type="PROSITE" id="PS51257">
    <property type="entry name" value="PROKAR_LIPOPROTEIN"/>
    <property type="match status" value="1"/>
</dbReference>
<dbReference type="RefSeq" id="WP_088207248.1">
    <property type="nucleotide sequence ID" value="NZ_CP047352.1"/>
</dbReference>
<proteinExistence type="predicted"/>
<organism evidence="1 2">
    <name type="scientific">Proteus mirabilis</name>
    <dbReference type="NCBI Taxonomy" id="584"/>
    <lineage>
        <taxon>Bacteria</taxon>
        <taxon>Pseudomonadati</taxon>
        <taxon>Pseudomonadota</taxon>
        <taxon>Gammaproteobacteria</taxon>
        <taxon>Enterobacterales</taxon>
        <taxon>Morganellaceae</taxon>
        <taxon>Proteus</taxon>
    </lineage>
</organism>
<comment type="caution">
    <text evidence="1">The sequence shown here is derived from an EMBL/GenBank/DDBJ whole genome shotgun (WGS) entry which is preliminary data.</text>
</comment>
<evidence type="ECO:0008006" key="3">
    <source>
        <dbReference type="Google" id="ProtNLM"/>
    </source>
</evidence>
<protein>
    <recommendedName>
        <fullName evidence="3">Lipoprotein</fullName>
    </recommendedName>
</protein>
<name>A0AAN3YSH6_PROMI</name>
<reference evidence="1" key="1">
    <citation type="submission" date="2023-06" db="EMBL/GenBank/DDBJ databases">
        <authorList>
            <consortium name="Clinical and Environmental Microbiology Branch: Whole genome sequencing antimicrobial resistance pathogens in the healthcare setting"/>
        </authorList>
    </citation>
    <scope>NUCLEOTIDE SEQUENCE</scope>
    <source>
        <strain evidence="1">Microbial</strain>
    </source>
</reference>
<evidence type="ECO:0000313" key="2">
    <source>
        <dbReference type="Proteomes" id="UP001171165"/>
    </source>
</evidence>
<dbReference type="AlphaFoldDB" id="A0AAN3YSH6"/>
<evidence type="ECO:0000313" key="1">
    <source>
        <dbReference type="EMBL" id="EKW9775857.1"/>
    </source>
</evidence>
<dbReference type="EMBL" id="ABKSPD020000004">
    <property type="protein sequence ID" value="EKW9775857.1"/>
    <property type="molecule type" value="Genomic_DNA"/>
</dbReference>
<dbReference type="Proteomes" id="UP001171165">
    <property type="component" value="Unassembled WGS sequence"/>
</dbReference>